<evidence type="ECO:0000259" key="2">
    <source>
        <dbReference type="Pfam" id="PF13439"/>
    </source>
</evidence>
<reference evidence="3" key="1">
    <citation type="submission" date="2023-06" db="EMBL/GenBank/DDBJ databases">
        <title>Genomic of Agaribacillus aureum.</title>
        <authorList>
            <person name="Wang G."/>
        </authorList>
    </citation>
    <scope>NUCLEOTIDE SEQUENCE</scope>
    <source>
        <strain evidence="3">BMA12</strain>
    </source>
</reference>
<comment type="caution">
    <text evidence="3">The sequence shown here is derived from an EMBL/GenBank/DDBJ whole genome shotgun (WGS) entry which is preliminary data.</text>
</comment>
<dbReference type="CDD" id="cd03801">
    <property type="entry name" value="GT4_PimA-like"/>
    <property type="match status" value="1"/>
</dbReference>
<dbReference type="Pfam" id="PF13439">
    <property type="entry name" value="Glyco_transf_4"/>
    <property type="match status" value="1"/>
</dbReference>
<dbReference type="InterPro" id="IPR001296">
    <property type="entry name" value="Glyco_trans_1"/>
</dbReference>
<organism evidence="3 4">
    <name type="scientific">Agaribacillus aureus</name>
    <dbReference type="NCBI Taxonomy" id="3051825"/>
    <lineage>
        <taxon>Bacteria</taxon>
        <taxon>Pseudomonadati</taxon>
        <taxon>Bacteroidota</taxon>
        <taxon>Cytophagia</taxon>
        <taxon>Cytophagales</taxon>
        <taxon>Splendidivirgaceae</taxon>
        <taxon>Agaribacillus</taxon>
    </lineage>
</organism>
<accession>A0ABT8L122</accession>
<dbReference type="RefSeq" id="WP_346756777.1">
    <property type="nucleotide sequence ID" value="NZ_JAUJEB010000001.1"/>
</dbReference>
<sequence>MNSKVVYIGHSARLDGAERCFLESIRALKLKEVEVIAFLPSEGPLCEKLTAIGVPYHILNFPRWMRKNEISGVKKIKFVLWQFSLVRKFKKKLLELKPDYVITNTVVISPFAAIASKKLGIPHFWYIHEFGDDDHGIQFLFSRKRTGEIIDKYSRKVFVNSNIIREKFQQIISPDKMELLHYAVENEENSNGNVAGNEPSRNDEKLNILLLGRMVEKKGQAEAVRGIAALKQKGYTVKLTMVGGGKSSFKNELKALIQSRGVSEEVEIIDFTSEPMKYLENSDIVLMCSKCEAFGRVTVEAMKKGKPVVGANTGATPEIIKDGFNGKIYVHGDEDDLANKIIYFIDNKDKLQEMGSNARQWALENFNYDVHATKLLKFLNSGSAPNS</sequence>
<dbReference type="EMBL" id="JAUJEB010000001">
    <property type="protein sequence ID" value="MDN5211444.1"/>
    <property type="molecule type" value="Genomic_DNA"/>
</dbReference>
<evidence type="ECO:0000313" key="3">
    <source>
        <dbReference type="EMBL" id="MDN5211444.1"/>
    </source>
</evidence>
<proteinExistence type="predicted"/>
<protein>
    <submittedName>
        <fullName evidence="3">Glycosyltransferase family 4 protein</fullName>
        <ecNumber evidence="3">2.4.-.-</ecNumber>
    </submittedName>
</protein>
<name>A0ABT8L122_9BACT</name>
<dbReference type="Gene3D" id="3.40.50.2000">
    <property type="entry name" value="Glycogen Phosphorylase B"/>
    <property type="match status" value="2"/>
</dbReference>
<dbReference type="EC" id="2.4.-.-" evidence="3"/>
<keyword evidence="3" id="KW-0328">Glycosyltransferase</keyword>
<feature type="domain" description="Glycosyltransferase subfamily 4-like N-terminal" evidence="2">
    <location>
        <begin position="15"/>
        <end position="185"/>
    </location>
</feature>
<dbReference type="GO" id="GO:0016757">
    <property type="term" value="F:glycosyltransferase activity"/>
    <property type="evidence" value="ECO:0007669"/>
    <property type="project" value="UniProtKB-KW"/>
</dbReference>
<dbReference type="PANTHER" id="PTHR12526">
    <property type="entry name" value="GLYCOSYLTRANSFERASE"/>
    <property type="match status" value="1"/>
</dbReference>
<keyword evidence="4" id="KW-1185">Reference proteome</keyword>
<dbReference type="Pfam" id="PF00534">
    <property type="entry name" value="Glycos_transf_1"/>
    <property type="match status" value="1"/>
</dbReference>
<gene>
    <name evidence="3" type="ORF">QQ020_05260</name>
</gene>
<evidence type="ECO:0000313" key="4">
    <source>
        <dbReference type="Proteomes" id="UP001172083"/>
    </source>
</evidence>
<dbReference type="SUPFAM" id="SSF53756">
    <property type="entry name" value="UDP-Glycosyltransferase/glycogen phosphorylase"/>
    <property type="match status" value="1"/>
</dbReference>
<keyword evidence="3" id="KW-0808">Transferase</keyword>
<feature type="domain" description="Glycosyl transferase family 1" evidence="1">
    <location>
        <begin position="201"/>
        <end position="361"/>
    </location>
</feature>
<evidence type="ECO:0000259" key="1">
    <source>
        <dbReference type="Pfam" id="PF00534"/>
    </source>
</evidence>
<dbReference type="Proteomes" id="UP001172083">
    <property type="component" value="Unassembled WGS sequence"/>
</dbReference>
<dbReference type="InterPro" id="IPR028098">
    <property type="entry name" value="Glyco_trans_4-like_N"/>
</dbReference>